<proteinExistence type="predicted"/>
<dbReference type="RefSeq" id="WP_076555880.1">
    <property type="nucleotide sequence ID" value="NZ_FTNU01000016.1"/>
</dbReference>
<evidence type="ECO:0000313" key="1">
    <source>
        <dbReference type="EMBL" id="SIS03179.1"/>
    </source>
</evidence>
<evidence type="ECO:0000313" key="2">
    <source>
        <dbReference type="Proteomes" id="UP000187495"/>
    </source>
</evidence>
<protein>
    <submittedName>
        <fullName evidence="1">Uncharacterized protein</fullName>
    </submittedName>
</protein>
<dbReference type="Proteomes" id="UP000187495">
    <property type="component" value="Unassembled WGS sequence"/>
</dbReference>
<sequence>MHKHISDIRNELYKKNFKIDNEIDGNEHDVSKYWVISHIYNPLLTFTIMFYGLSDDGVLPIEDSYGCELMENKNISLYFIKNNQITWKKSLEIFVDNIQSFIADRSS</sequence>
<organism evidence="1 2">
    <name type="scientific">Moraxella cuniculi DSM 21768</name>
    <dbReference type="NCBI Taxonomy" id="1122245"/>
    <lineage>
        <taxon>Bacteria</taxon>
        <taxon>Pseudomonadati</taxon>
        <taxon>Pseudomonadota</taxon>
        <taxon>Gammaproteobacteria</taxon>
        <taxon>Moraxellales</taxon>
        <taxon>Moraxellaceae</taxon>
        <taxon>Moraxella</taxon>
    </lineage>
</organism>
<dbReference type="AlphaFoldDB" id="A0A1N7FS55"/>
<accession>A0A1N7FS55</accession>
<reference evidence="2" key="1">
    <citation type="submission" date="2017-01" db="EMBL/GenBank/DDBJ databases">
        <authorList>
            <person name="Varghese N."/>
            <person name="Submissions S."/>
        </authorList>
    </citation>
    <scope>NUCLEOTIDE SEQUENCE [LARGE SCALE GENOMIC DNA]</scope>
    <source>
        <strain evidence="2">DSM 21768</strain>
    </source>
</reference>
<dbReference type="STRING" id="34061.B0189_00040"/>
<name>A0A1N7FS55_9GAMM</name>
<keyword evidence="2" id="KW-1185">Reference proteome</keyword>
<gene>
    <name evidence="1" type="ORF">SAMN02745664_11650</name>
</gene>
<dbReference type="EMBL" id="FTNU01000016">
    <property type="protein sequence ID" value="SIS03179.1"/>
    <property type="molecule type" value="Genomic_DNA"/>
</dbReference>